<dbReference type="RefSeq" id="XP_002774200.1">
    <property type="nucleotide sequence ID" value="XM_002774154.1"/>
</dbReference>
<name>C5LB88_PERM5</name>
<keyword evidence="2" id="KW-1185">Reference proteome</keyword>
<organism evidence="2">
    <name type="scientific">Perkinsus marinus (strain ATCC 50983 / TXsc)</name>
    <dbReference type="NCBI Taxonomy" id="423536"/>
    <lineage>
        <taxon>Eukaryota</taxon>
        <taxon>Sar</taxon>
        <taxon>Alveolata</taxon>
        <taxon>Perkinsozoa</taxon>
        <taxon>Perkinsea</taxon>
        <taxon>Perkinsida</taxon>
        <taxon>Perkinsidae</taxon>
        <taxon>Perkinsus</taxon>
    </lineage>
</organism>
<gene>
    <name evidence="1" type="ORF">Pmar_PMAR028204</name>
</gene>
<feature type="non-terminal residue" evidence="1">
    <location>
        <position position="1"/>
    </location>
</feature>
<dbReference type="Proteomes" id="UP000007800">
    <property type="component" value="Unassembled WGS sequence"/>
</dbReference>
<sequence length="56" mass="6150">HAERAPISERLCGTRQGGSSLYTNSFPDHHIDGFEPDSIFGIDVESILFGEDDIEA</sequence>
<feature type="non-terminal residue" evidence="1">
    <location>
        <position position="56"/>
    </location>
</feature>
<dbReference type="AlphaFoldDB" id="C5LB88"/>
<evidence type="ECO:0000313" key="2">
    <source>
        <dbReference type="Proteomes" id="UP000007800"/>
    </source>
</evidence>
<reference evidence="1 2" key="1">
    <citation type="submission" date="2008-07" db="EMBL/GenBank/DDBJ databases">
        <authorList>
            <person name="El-Sayed N."/>
            <person name="Caler E."/>
            <person name="Inman J."/>
            <person name="Amedeo P."/>
            <person name="Hass B."/>
            <person name="Wortman J."/>
        </authorList>
    </citation>
    <scope>NUCLEOTIDE SEQUENCE [LARGE SCALE GENOMIC DNA]</scope>
    <source>
        <strain evidence="2">ATCC 50983 / TXsc</strain>
    </source>
</reference>
<dbReference type="InParanoid" id="C5LB88"/>
<proteinExistence type="predicted"/>
<evidence type="ECO:0000313" key="1">
    <source>
        <dbReference type="EMBL" id="EER06016.1"/>
    </source>
</evidence>
<dbReference type="EMBL" id="GG680905">
    <property type="protein sequence ID" value="EER06016.1"/>
    <property type="molecule type" value="Genomic_DNA"/>
</dbReference>
<accession>C5LB88</accession>
<dbReference type="GeneID" id="9087105"/>
<protein>
    <submittedName>
        <fullName evidence="1">Uncharacterized protein</fullName>
    </submittedName>
</protein>